<protein>
    <recommendedName>
        <fullName evidence="4">Alpha-ketoglutarate decarboxylase</fullName>
    </recommendedName>
</protein>
<gene>
    <name evidence="2" type="ORF">T190115A13A_30180</name>
</gene>
<reference evidence="2 3" key="1">
    <citation type="submission" date="2024-05" db="EMBL/GenBank/DDBJ databases">
        <authorList>
            <person name="Duchaud E."/>
        </authorList>
    </citation>
    <scope>NUCLEOTIDE SEQUENCE [LARGE SCALE GENOMIC DNA]</scope>
    <source>
        <strain evidence="2">Ena-SAMPLE-TAB-13-05-2024-13:56:06:370-140305</strain>
    </source>
</reference>
<feature type="chain" id="PRO_5046928142" description="Alpha-ketoglutarate decarboxylase" evidence="1">
    <location>
        <begin position="21"/>
        <end position="160"/>
    </location>
</feature>
<dbReference type="InterPro" id="IPR011250">
    <property type="entry name" value="OMP/PagP_B-barrel"/>
</dbReference>
<dbReference type="RefSeq" id="WP_348738975.1">
    <property type="nucleotide sequence ID" value="NZ_CAXJRC010000033.1"/>
</dbReference>
<sequence>MKRVLFISFLFCCASLTAQESNFWNKVRFGGGFGLGFGNNNTTVAISPSAVYDFNEQFSLGLGVGYLYNKQNNFSSNVYSGSIISLYNPMNEIQLSAEFEHLFVNRRSRSFTENYNYPALYLGAAYRTGHVSFGIRYDVLYDKNKSIFASPISPIVRIFF</sequence>
<accession>A0ABM9PNP3</accession>
<keyword evidence="3" id="KW-1185">Reference proteome</keyword>
<organism evidence="2 3">
    <name type="scientific">Tenacibaculum vairaonense</name>
    <dbReference type="NCBI Taxonomy" id="3137860"/>
    <lineage>
        <taxon>Bacteria</taxon>
        <taxon>Pseudomonadati</taxon>
        <taxon>Bacteroidota</taxon>
        <taxon>Flavobacteriia</taxon>
        <taxon>Flavobacteriales</taxon>
        <taxon>Flavobacteriaceae</taxon>
        <taxon>Tenacibaculum</taxon>
    </lineage>
</organism>
<dbReference type="Gene3D" id="2.40.160.60">
    <property type="entry name" value="Outer membrane protein transport protein (OMPP1/FadL/TodX)"/>
    <property type="match status" value="1"/>
</dbReference>
<keyword evidence="1" id="KW-0732">Signal</keyword>
<dbReference type="EMBL" id="CAXJRC010000033">
    <property type="protein sequence ID" value="CAL2107334.1"/>
    <property type="molecule type" value="Genomic_DNA"/>
</dbReference>
<feature type="signal peptide" evidence="1">
    <location>
        <begin position="1"/>
        <end position="20"/>
    </location>
</feature>
<dbReference type="Proteomes" id="UP001497602">
    <property type="component" value="Unassembled WGS sequence"/>
</dbReference>
<evidence type="ECO:0000313" key="3">
    <source>
        <dbReference type="Proteomes" id="UP001497602"/>
    </source>
</evidence>
<proteinExistence type="predicted"/>
<dbReference type="SUPFAM" id="SSF56925">
    <property type="entry name" value="OMPA-like"/>
    <property type="match status" value="1"/>
</dbReference>
<comment type="caution">
    <text evidence="2">The sequence shown here is derived from an EMBL/GenBank/DDBJ whole genome shotgun (WGS) entry which is preliminary data.</text>
</comment>
<evidence type="ECO:0000256" key="1">
    <source>
        <dbReference type="SAM" id="SignalP"/>
    </source>
</evidence>
<evidence type="ECO:0008006" key="4">
    <source>
        <dbReference type="Google" id="ProtNLM"/>
    </source>
</evidence>
<name>A0ABM9PNP3_9FLAO</name>
<evidence type="ECO:0000313" key="2">
    <source>
        <dbReference type="EMBL" id="CAL2107334.1"/>
    </source>
</evidence>